<proteinExistence type="predicted"/>
<feature type="transmembrane region" description="Helical" evidence="1">
    <location>
        <begin position="6"/>
        <end position="21"/>
    </location>
</feature>
<protein>
    <submittedName>
        <fullName evidence="2">Uncharacterized protein</fullName>
    </submittedName>
</protein>
<dbReference type="EMBL" id="FTNE01000022">
    <property type="protein sequence ID" value="SIR26826.1"/>
    <property type="molecule type" value="Genomic_DNA"/>
</dbReference>
<dbReference type="Proteomes" id="UP000186308">
    <property type="component" value="Unassembled WGS sequence"/>
</dbReference>
<organism evidence="2 3">
    <name type="scientific">Acidiphilium rubrum</name>
    <dbReference type="NCBI Taxonomy" id="526"/>
    <lineage>
        <taxon>Bacteria</taxon>
        <taxon>Pseudomonadati</taxon>
        <taxon>Pseudomonadota</taxon>
        <taxon>Alphaproteobacteria</taxon>
        <taxon>Acetobacterales</taxon>
        <taxon>Acidocellaceae</taxon>
        <taxon>Acidiphilium</taxon>
    </lineage>
</organism>
<evidence type="ECO:0000313" key="2">
    <source>
        <dbReference type="EMBL" id="SIR26826.1"/>
    </source>
</evidence>
<evidence type="ECO:0000313" key="3">
    <source>
        <dbReference type="Proteomes" id="UP000186308"/>
    </source>
</evidence>
<feature type="transmembrane region" description="Helical" evidence="1">
    <location>
        <begin position="33"/>
        <end position="56"/>
    </location>
</feature>
<gene>
    <name evidence="2" type="ORF">SAMN05421828_12229</name>
</gene>
<keyword evidence="1" id="KW-1133">Transmembrane helix</keyword>
<keyword evidence="1" id="KW-0472">Membrane</keyword>
<evidence type="ECO:0000256" key="1">
    <source>
        <dbReference type="SAM" id="Phobius"/>
    </source>
</evidence>
<accession>A0A8G2CMM4</accession>
<sequence length="102" mass="11237">MVVVGISSGVVFLFFMYFGAIRKRMIVIPILRAWTIGFLTLQCLVFVVAVAVWLHYGVHNPALAGADSALAAGLSLIGLFFGVFGLVRGMRHRWFEAVLLPR</sequence>
<name>A0A8G2CMM4_ACIRU</name>
<feature type="transmembrane region" description="Helical" evidence="1">
    <location>
        <begin position="68"/>
        <end position="87"/>
    </location>
</feature>
<keyword evidence="3" id="KW-1185">Reference proteome</keyword>
<comment type="caution">
    <text evidence="2">The sequence shown here is derived from an EMBL/GenBank/DDBJ whole genome shotgun (WGS) entry which is preliminary data.</text>
</comment>
<reference evidence="2 3" key="1">
    <citation type="submission" date="2017-01" db="EMBL/GenBank/DDBJ databases">
        <authorList>
            <person name="Varghese N."/>
            <person name="Submissions S."/>
        </authorList>
    </citation>
    <scope>NUCLEOTIDE SEQUENCE [LARGE SCALE GENOMIC DNA]</scope>
    <source>
        <strain evidence="2 3">ATCC 35905</strain>
    </source>
</reference>
<keyword evidence="1" id="KW-0812">Transmembrane</keyword>
<dbReference type="AlphaFoldDB" id="A0A8G2CMM4"/>